<organism evidence="4 5">
    <name type="scientific">Ruminococcus gauvreauii</name>
    <dbReference type="NCBI Taxonomy" id="438033"/>
    <lineage>
        <taxon>Bacteria</taxon>
        <taxon>Bacillati</taxon>
        <taxon>Bacillota</taxon>
        <taxon>Clostridia</taxon>
        <taxon>Eubacteriales</taxon>
        <taxon>Oscillospiraceae</taxon>
        <taxon>Ruminococcus</taxon>
    </lineage>
</organism>
<dbReference type="InterPro" id="IPR043129">
    <property type="entry name" value="ATPase_NBD"/>
</dbReference>
<dbReference type="InterPro" id="IPR000600">
    <property type="entry name" value="ROK"/>
</dbReference>
<accession>A0ABY5VKM7</accession>
<gene>
    <name evidence="4" type="ORF">NQ502_08795</name>
</gene>
<dbReference type="Proteomes" id="UP001060164">
    <property type="component" value="Chromosome"/>
</dbReference>
<dbReference type="Gene3D" id="3.30.420.40">
    <property type="match status" value="2"/>
</dbReference>
<evidence type="ECO:0000313" key="5">
    <source>
        <dbReference type="Proteomes" id="UP001060164"/>
    </source>
</evidence>
<keyword evidence="3" id="KW-0859">Xylose metabolism</keyword>
<evidence type="ECO:0000313" key="4">
    <source>
        <dbReference type="EMBL" id="UWP61110.1"/>
    </source>
</evidence>
<dbReference type="EMBL" id="CP102290">
    <property type="protein sequence ID" value="UWP61110.1"/>
    <property type="molecule type" value="Genomic_DNA"/>
</dbReference>
<dbReference type="SUPFAM" id="SSF46785">
    <property type="entry name" value="Winged helix' DNA-binding domain"/>
    <property type="match status" value="1"/>
</dbReference>
<keyword evidence="3" id="KW-0119">Carbohydrate metabolism</keyword>
<dbReference type="Gene3D" id="1.10.10.10">
    <property type="entry name" value="Winged helix-like DNA-binding domain superfamily/Winged helix DNA-binding domain"/>
    <property type="match status" value="1"/>
</dbReference>
<dbReference type="Pfam" id="PF00480">
    <property type="entry name" value="ROK"/>
    <property type="match status" value="1"/>
</dbReference>
<evidence type="ECO:0000256" key="2">
    <source>
        <dbReference type="ARBA" id="ARBA00006479"/>
    </source>
</evidence>
<dbReference type="InterPro" id="IPR036390">
    <property type="entry name" value="WH_DNA-bd_sf"/>
</dbReference>
<proteinExistence type="inferred from homology"/>
<dbReference type="SUPFAM" id="SSF53067">
    <property type="entry name" value="Actin-like ATPase domain"/>
    <property type="match status" value="1"/>
</dbReference>
<dbReference type="RefSeq" id="WP_028528292.1">
    <property type="nucleotide sequence ID" value="NZ_CABLBR010000009.1"/>
</dbReference>
<dbReference type="InterPro" id="IPR036388">
    <property type="entry name" value="WH-like_DNA-bd_sf"/>
</dbReference>
<name>A0ABY5VKM7_9FIRM</name>
<keyword evidence="5" id="KW-1185">Reference proteome</keyword>
<reference evidence="4" key="1">
    <citation type="journal article" date="2022" name="Cell">
        <title>Design, construction, and in vivo augmentation of a complex gut microbiome.</title>
        <authorList>
            <person name="Cheng A.G."/>
            <person name="Ho P.Y."/>
            <person name="Aranda-Diaz A."/>
            <person name="Jain S."/>
            <person name="Yu F.B."/>
            <person name="Meng X."/>
            <person name="Wang M."/>
            <person name="Iakiviak M."/>
            <person name="Nagashima K."/>
            <person name="Zhao A."/>
            <person name="Murugkar P."/>
            <person name="Patil A."/>
            <person name="Atabakhsh K."/>
            <person name="Weakley A."/>
            <person name="Yan J."/>
            <person name="Brumbaugh A.R."/>
            <person name="Higginbottom S."/>
            <person name="Dimas A."/>
            <person name="Shiver A.L."/>
            <person name="Deutschbauer A."/>
            <person name="Neff N."/>
            <person name="Sonnenburg J.L."/>
            <person name="Huang K.C."/>
            <person name="Fischbach M.A."/>
        </authorList>
    </citation>
    <scope>NUCLEOTIDE SEQUENCE</scope>
    <source>
        <strain evidence="4">DSM 19829</strain>
    </source>
</reference>
<sequence length="380" mass="42775">MNKITNNEIKRTNRNNVFTAVYHARQTSKQQLAKTLQLSMPTITQNLKELEALNLIRKDGFYESSASGGRKAQIIRCNETARISVGVEVLKKRAYIIAVDLYGTPLKQDTLKLPFQNNELYYCALGNWINSFIASLPYDKDNILGVGIAIQGLISPDRTTILFGELMDCTGLYLEEFARFINWPCIFIHDSEAAGFAEIWLNSALNDSLFLWLNHNFGAALVINGKIHQGIGSLSGTLEHMTLVPNGRECYCGRSGCVEAYCSVDALEESAEEPLETFFPGLRSGDGSRLHVWHQYLHYLAMTLNNTLMLIDCDLIFSGALRPYLIQDDLELLKQYMKELSSFPFYEPRLRMGASDQYAAVVGASLYQIIDFLDNGNVFQ</sequence>
<comment type="function">
    <text evidence="1">Transcriptional repressor of xylose-utilizing enzymes.</text>
</comment>
<evidence type="ECO:0000256" key="3">
    <source>
        <dbReference type="ARBA" id="ARBA00022629"/>
    </source>
</evidence>
<comment type="similarity">
    <text evidence="2">Belongs to the ROK (NagC/XylR) family.</text>
</comment>
<evidence type="ECO:0000256" key="1">
    <source>
        <dbReference type="ARBA" id="ARBA00002486"/>
    </source>
</evidence>
<dbReference type="PANTHER" id="PTHR18964">
    <property type="entry name" value="ROK (REPRESSOR, ORF, KINASE) FAMILY"/>
    <property type="match status" value="1"/>
</dbReference>
<protein>
    <submittedName>
        <fullName evidence="4">ROK family protein</fullName>
    </submittedName>
</protein>
<dbReference type="PANTHER" id="PTHR18964:SF149">
    <property type="entry name" value="BIFUNCTIONAL UDP-N-ACETYLGLUCOSAMINE 2-EPIMERASE_N-ACETYLMANNOSAMINE KINASE"/>
    <property type="match status" value="1"/>
</dbReference>